<name>A0A1A7YCR5_9TELE</name>
<proteinExistence type="predicted"/>
<sequence length="69" mass="8088">FFSLKTLFCLFETPRFLIETKIASSGGFVVDVERPLFIGQRLGSFYFVGFCLKVGARRLRFYPFTYLWS</sequence>
<dbReference type="EMBL" id="HADX01006080">
    <property type="protein sequence ID" value="SBP28312.1"/>
    <property type="molecule type" value="Transcribed_RNA"/>
</dbReference>
<feature type="non-terminal residue" evidence="1">
    <location>
        <position position="1"/>
    </location>
</feature>
<evidence type="ECO:0000313" key="1">
    <source>
        <dbReference type="EMBL" id="SBP28312.1"/>
    </source>
</evidence>
<dbReference type="AlphaFoldDB" id="A0A1A7YCR5"/>
<reference evidence="1" key="2">
    <citation type="submission" date="2016-06" db="EMBL/GenBank/DDBJ databases">
        <title>The genome of a short-lived fish provides insights into sex chromosome evolution and the genetic control of aging.</title>
        <authorList>
            <person name="Reichwald K."/>
            <person name="Felder M."/>
            <person name="Petzold A."/>
            <person name="Koch P."/>
            <person name="Groth M."/>
            <person name="Platzer M."/>
        </authorList>
    </citation>
    <scope>NUCLEOTIDE SEQUENCE</scope>
    <source>
        <tissue evidence="1">Brain</tissue>
    </source>
</reference>
<accession>A0A1A7YCR5</accession>
<feature type="non-terminal residue" evidence="1">
    <location>
        <position position="69"/>
    </location>
</feature>
<gene>
    <name evidence="1" type="primary">CR391924.1</name>
</gene>
<reference evidence="1" key="1">
    <citation type="submission" date="2016-05" db="EMBL/GenBank/DDBJ databases">
        <authorList>
            <person name="Lavstsen T."/>
            <person name="Jespersen J.S."/>
        </authorList>
    </citation>
    <scope>NUCLEOTIDE SEQUENCE</scope>
    <source>
        <tissue evidence="1">Brain</tissue>
    </source>
</reference>
<protein>
    <submittedName>
        <fullName evidence="1">Uncharacterized protein</fullName>
    </submittedName>
</protein>
<organism evidence="1">
    <name type="scientific">Iconisemion striatum</name>
    <dbReference type="NCBI Taxonomy" id="60296"/>
    <lineage>
        <taxon>Eukaryota</taxon>
        <taxon>Metazoa</taxon>
        <taxon>Chordata</taxon>
        <taxon>Craniata</taxon>
        <taxon>Vertebrata</taxon>
        <taxon>Euteleostomi</taxon>
        <taxon>Actinopterygii</taxon>
        <taxon>Neopterygii</taxon>
        <taxon>Teleostei</taxon>
        <taxon>Neoteleostei</taxon>
        <taxon>Acanthomorphata</taxon>
        <taxon>Ovalentaria</taxon>
        <taxon>Atherinomorphae</taxon>
        <taxon>Cyprinodontiformes</taxon>
        <taxon>Nothobranchiidae</taxon>
        <taxon>Iconisemion</taxon>
    </lineage>
</organism>